<evidence type="ECO:0000256" key="2">
    <source>
        <dbReference type="SAM" id="MobiDB-lite"/>
    </source>
</evidence>
<dbReference type="EMBL" id="CAMXCT010006789">
    <property type="protein sequence ID" value="CAI4020100.1"/>
    <property type="molecule type" value="Genomic_DNA"/>
</dbReference>
<proteinExistence type="predicted"/>
<dbReference type="GO" id="GO:0006418">
    <property type="term" value="P:tRNA aminoacylation for protein translation"/>
    <property type="evidence" value="ECO:0007669"/>
    <property type="project" value="InterPro"/>
</dbReference>
<name>A0A9P1GSB3_9DINO</name>
<feature type="coiled-coil region" evidence="1">
    <location>
        <begin position="228"/>
        <end position="255"/>
    </location>
</feature>
<evidence type="ECO:0000313" key="3">
    <source>
        <dbReference type="EMBL" id="CAI4020100.1"/>
    </source>
</evidence>
<dbReference type="EMBL" id="CAMXCT020006789">
    <property type="protein sequence ID" value="CAL1173475.1"/>
    <property type="molecule type" value="Genomic_DNA"/>
</dbReference>
<feature type="compositionally biased region" description="Pro residues" evidence="2">
    <location>
        <begin position="1"/>
        <end position="17"/>
    </location>
</feature>
<feature type="region of interest" description="Disordered" evidence="2">
    <location>
        <begin position="1"/>
        <end position="68"/>
    </location>
</feature>
<evidence type="ECO:0000313" key="4">
    <source>
        <dbReference type="EMBL" id="CAL1173475.1"/>
    </source>
</evidence>
<feature type="region of interest" description="Disordered" evidence="2">
    <location>
        <begin position="260"/>
        <end position="288"/>
    </location>
</feature>
<reference evidence="3" key="1">
    <citation type="submission" date="2022-10" db="EMBL/GenBank/DDBJ databases">
        <authorList>
            <person name="Chen Y."/>
            <person name="Dougan E. K."/>
            <person name="Chan C."/>
            <person name="Rhodes N."/>
            <person name="Thang M."/>
        </authorList>
    </citation>
    <scope>NUCLEOTIDE SEQUENCE</scope>
</reference>
<evidence type="ECO:0000256" key="1">
    <source>
        <dbReference type="SAM" id="Coils"/>
    </source>
</evidence>
<dbReference type="OrthoDB" id="446271at2759"/>
<keyword evidence="1" id="KW-0175">Coiled coil</keyword>
<dbReference type="GO" id="GO:0005524">
    <property type="term" value="F:ATP binding"/>
    <property type="evidence" value="ECO:0007669"/>
    <property type="project" value="InterPro"/>
</dbReference>
<evidence type="ECO:0000313" key="5">
    <source>
        <dbReference type="Proteomes" id="UP001152797"/>
    </source>
</evidence>
<reference evidence="4" key="2">
    <citation type="submission" date="2024-04" db="EMBL/GenBank/DDBJ databases">
        <authorList>
            <person name="Chen Y."/>
            <person name="Shah S."/>
            <person name="Dougan E. K."/>
            <person name="Thang M."/>
            <person name="Chan C."/>
        </authorList>
    </citation>
    <scope>NUCLEOTIDE SEQUENCE [LARGE SCALE GENOMIC DNA]</scope>
</reference>
<dbReference type="Proteomes" id="UP001152797">
    <property type="component" value="Unassembled WGS sequence"/>
</dbReference>
<feature type="compositionally biased region" description="Basic and acidic residues" evidence="2">
    <location>
        <begin position="260"/>
        <end position="282"/>
    </location>
</feature>
<dbReference type="GO" id="GO:0004812">
    <property type="term" value="F:aminoacyl-tRNA ligase activity"/>
    <property type="evidence" value="ECO:0007669"/>
    <property type="project" value="InterPro"/>
</dbReference>
<dbReference type="Gene3D" id="1.20.120.1910">
    <property type="entry name" value="Cysteine-tRNA ligase, C-terminal anti-codon recognition domain"/>
    <property type="match status" value="1"/>
</dbReference>
<feature type="compositionally biased region" description="Low complexity" evidence="2">
    <location>
        <begin position="18"/>
        <end position="43"/>
    </location>
</feature>
<sequence length="309" mass="31718">MRAAPPAPPAPPPPALPPATMDPATMAPATMAPATMAPPTMAPGYEQPQPIQYEQTQPPPATAAAPEPAAVAAVPGAAMTTPAADVMTQLQQSLAAALPAPEAATAAGAVALEGSEIPGEEDAVPMQQYTLATLMPGMGGQYVLAPASAYYGATAAPGTNNAALQQYIAAAYPTLDATQQAALVQYYSQLQVASAQASGGLAGGLATVISGGYPVVATTGPSNAWITNRLIEREKARIEKNYEEADKLRKLLRQNGIEVDDRDRSWTSRDGRRGPRPNHNDPMEEENEAATLVSAMPGMLSGLGAVPAS</sequence>
<organism evidence="3">
    <name type="scientific">Cladocopium goreaui</name>
    <dbReference type="NCBI Taxonomy" id="2562237"/>
    <lineage>
        <taxon>Eukaryota</taxon>
        <taxon>Sar</taxon>
        <taxon>Alveolata</taxon>
        <taxon>Dinophyceae</taxon>
        <taxon>Suessiales</taxon>
        <taxon>Symbiodiniaceae</taxon>
        <taxon>Cladocopium</taxon>
    </lineage>
</organism>
<dbReference type="InterPro" id="IPR009080">
    <property type="entry name" value="tRNAsynth_Ia_anticodon-bd"/>
</dbReference>
<gene>
    <name evidence="3" type="ORF">C1SCF055_LOCUS44546</name>
</gene>
<keyword evidence="5" id="KW-1185">Reference proteome</keyword>
<dbReference type="SUPFAM" id="SSF47323">
    <property type="entry name" value="Anticodon-binding domain of a subclass of class I aminoacyl-tRNA synthetases"/>
    <property type="match status" value="1"/>
</dbReference>
<protein>
    <submittedName>
        <fullName evidence="3">Uncharacterized protein</fullName>
    </submittedName>
</protein>
<comment type="caution">
    <text evidence="3">The sequence shown here is derived from an EMBL/GenBank/DDBJ whole genome shotgun (WGS) entry which is preliminary data.</text>
</comment>
<dbReference type="AlphaFoldDB" id="A0A9P1GSB3"/>
<dbReference type="EMBL" id="CAMXCT030006789">
    <property type="protein sequence ID" value="CAL4807412.1"/>
    <property type="molecule type" value="Genomic_DNA"/>
</dbReference>
<accession>A0A9P1GSB3</accession>